<keyword evidence="2" id="KW-1185">Reference proteome</keyword>
<dbReference type="EMBL" id="JANRMS010000365">
    <property type="protein sequence ID" value="KAJ3541209.1"/>
    <property type="molecule type" value="Genomic_DNA"/>
</dbReference>
<reference evidence="1" key="1">
    <citation type="submission" date="2022-08" db="EMBL/GenBank/DDBJ databases">
        <title>Genome Sequence of Fusarium decemcellulare.</title>
        <authorList>
            <person name="Buettner E."/>
        </authorList>
    </citation>
    <scope>NUCLEOTIDE SEQUENCE</scope>
    <source>
        <strain evidence="1">Babe19</strain>
    </source>
</reference>
<comment type="caution">
    <text evidence="1">The sequence shown here is derived from an EMBL/GenBank/DDBJ whole genome shotgun (WGS) entry which is preliminary data.</text>
</comment>
<evidence type="ECO:0000313" key="2">
    <source>
        <dbReference type="Proteomes" id="UP001148629"/>
    </source>
</evidence>
<dbReference type="Proteomes" id="UP001148629">
    <property type="component" value="Unassembled WGS sequence"/>
</dbReference>
<sequence length="745" mass="84859">MEVGVAVSRWSDSSRISSEVRAGDNHVQDEDQNEKQAAHQDGAEREDTKNPNEENQEPFDYQDYLPAKTIFQFHYNESSTGGRLLADIVSDLASFKAPHDWDKLQQTNQLKTLATSAKRYLDTLSSGEASELLNYSTVEDVSILNKTVARRPVDSSTEAYFFPSEFTPPEEALASIPDMPAELCSMCWSQGRIVQVTETASLMQRSPLLLLHAFCLRLQNEDTAFIRDFIQRHVDFRHRLKTPGHFQSMTPSDTDAVSSNSLLRITTCSPVRNDNTDIGNHPPPPDLKQLESFEPIQPARPEDVTSLCQISSSVLLTFTLPEESASRREEVEFLTTPQALWTILTVNCMRGRSSNSDDTQEAPPTPLAQFLAGIHGALHTQRIDEQHILDTLRFRLAESDDMSLVDDDNFTKSHLYHWVVRTCDKVCHSISTTLRFVDRISKDFVSKLAAEGHATKPPGVEFWEQKWMEEISDLKDLREEFLSCRQDVQERRNALHGATAVLEARLAYQQAERMKVLTYLAIIYLPLGASAGIYSINPLPQSATLGSYFIFLVVLFLVTALVGAGMTNLFSKTSAAAGVSGSFLAESWKLFAGWLIEKYDDHLENYLRYLEAIFTPDNPESSSALALIKRFNPPASRYWDKEWGYARVIFKWFYKFCVRMLFHVIVPWMALPRTLWYRFMYSRDIQDYSWSLCQAIWDTFVIILSPVAVALFICFTCWVVQVDIVATVWHWVRRRRIDRRAGSSA</sequence>
<gene>
    <name evidence="1" type="ORF">NM208_g4710</name>
</gene>
<accession>A0ACC1SJP2</accession>
<protein>
    <submittedName>
        <fullName evidence="1">Uncharacterized protein</fullName>
    </submittedName>
</protein>
<proteinExistence type="predicted"/>
<name>A0ACC1SJP2_9HYPO</name>
<evidence type="ECO:0000313" key="1">
    <source>
        <dbReference type="EMBL" id="KAJ3541209.1"/>
    </source>
</evidence>
<organism evidence="1 2">
    <name type="scientific">Fusarium decemcellulare</name>
    <dbReference type="NCBI Taxonomy" id="57161"/>
    <lineage>
        <taxon>Eukaryota</taxon>
        <taxon>Fungi</taxon>
        <taxon>Dikarya</taxon>
        <taxon>Ascomycota</taxon>
        <taxon>Pezizomycotina</taxon>
        <taxon>Sordariomycetes</taxon>
        <taxon>Hypocreomycetidae</taxon>
        <taxon>Hypocreales</taxon>
        <taxon>Nectriaceae</taxon>
        <taxon>Fusarium</taxon>
        <taxon>Fusarium decemcellulare species complex</taxon>
    </lineage>
</organism>